<protein>
    <recommendedName>
        <fullName evidence="10">Succinate--CoA ligase [ADP-forming] subunit beta</fullName>
        <ecNumber evidence="10">6.2.1.5</ecNumber>
    </recommendedName>
    <alternativeName>
        <fullName evidence="10">Succinyl-CoA synthetase subunit beta</fullName>
        <shortName evidence="10">SCS-beta</shortName>
    </alternativeName>
</protein>
<evidence type="ECO:0000256" key="9">
    <source>
        <dbReference type="ARBA" id="ARBA00052891"/>
    </source>
</evidence>
<reference evidence="14" key="3">
    <citation type="submission" date="2011-05" db="EMBL/GenBank/DDBJ databases">
        <title>Complete sequence of Methylomonas methanica MC09.</title>
        <authorList>
            <consortium name="US DOE Joint Genome Institute"/>
            <person name="Lucas S."/>
            <person name="Han J."/>
            <person name="Lapidus A."/>
            <person name="Cheng J.-F."/>
            <person name="Goodwin L."/>
            <person name="Pitluck S."/>
            <person name="Peters L."/>
            <person name="Mikhailova N."/>
            <person name="Teshima H."/>
            <person name="Han C."/>
            <person name="Tapia R."/>
            <person name="Land M."/>
            <person name="Hauser L."/>
            <person name="Kyrpides N."/>
            <person name="Ivanova N."/>
            <person name="Pagani I."/>
            <person name="Stein L."/>
            <person name="Woyke T."/>
        </authorList>
    </citation>
    <scope>NUCLEOTIDE SEQUENCE [LARGE SCALE GENOMIC DNA]</scope>
    <source>
        <strain evidence="14">MC09</strain>
    </source>
</reference>
<evidence type="ECO:0000256" key="1">
    <source>
        <dbReference type="ARBA" id="ARBA00009182"/>
    </source>
</evidence>
<evidence type="ECO:0000256" key="3">
    <source>
        <dbReference type="ARBA" id="ARBA00022598"/>
    </source>
</evidence>
<feature type="domain" description="ATP-citrate synthase/succinyl-CoA ligase C-terminal" evidence="11">
    <location>
        <begin position="262"/>
        <end position="382"/>
    </location>
</feature>
<evidence type="ECO:0000256" key="5">
    <source>
        <dbReference type="ARBA" id="ARBA00022741"/>
    </source>
</evidence>
<name>F9ZZ53_METMM</name>
<keyword evidence="5 10" id="KW-0547">Nucleotide-binding</keyword>
<dbReference type="InterPro" id="IPR013650">
    <property type="entry name" value="ATP-grasp_succ-CoA_synth-type"/>
</dbReference>
<evidence type="ECO:0000256" key="10">
    <source>
        <dbReference type="HAMAP-Rule" id="MF_00558"/>
    </source>
</evidence>
<keyword evidence="2 10" id="KW-0816">Tricarboxylic acid cycle</keyword>
<dbReference type="STRING" id="857087.Metme_2694"/>
<dbReference type="GO" id="GO:0006104">
    <property type="term" value="P:succinyl-CoA metabolic process"/>
    <property type="evidence" value="ECO:0007669"/>
    <property type="project" value="TreeGrafter"/>
</dbReference>
<dbReference type="GO" id="GO:0004776">
    <property type="term" value="F:succinate-CoA ligase (GDP-forming) activity"/>
    <property type="evidence" value="ECO:0007669"/>
    <property type="project" value="RHEA"/>
</dbReference>
<dbReference type="GO" id="GO:0000287">
    <property type="term" value="F:magnesium ion binding"/>
    <property type="evidence" value="ECO:0007669"/>
    <property type="project" value="UniProtKB-UniRule"/>
</dbReference>
<accession>F9ZZ53</accession>
<dbReference type="SUPFAM" id="SSF52210">
    <property type="entry name" value="Succinyl-CoA synthetase domains"/>
    <property type="match status" value="1"/>
</dbReference>
<feature type="binding site" evidence="10">
    <location>
        <position position="107"/>
    </location>
    <ligand>
        <name>ATP</name>
        <dbReference type="ChEBI" id="CHEBI:30616"/>
    </ligand>
</feature>
<evidence type="ECO:0000313" key="14">
    <source>
        <dbReference type="Proteomes" id="UP000008888"/>
    </source>
</evidence>
<feature type="binding site" evidence="10">
    <location>
        <position position="102"/>
    </location>
    <ligand>
        <name>ATP</name>
        <dbReference type="ChEBI" id="CHEBI:30616"/>
    </ligand>
</feature>
<comment type="cofactor">
    <cofactor evidence="10">
        <name>Mg(2+)</name>
        <dbReference type="ChEBI" id="CHEBI:18420"/>
    </cofactor>
    <text evidence="10">Binds 1 Mg(2+) ion per subunit.</text>
</comment>
<dbReference type="UniPathway" id="UPA00223">
    <property type="reaction ID" value="UER00999"/>
</dbReference>
<comment type="catalytic activity">
    <reaction evidence="9">
        <text>GTP + succinate + CoA = succinyl-CoA + GDP + phosphate</text>
        <dbReference type="Rhea" id="RHEA:22120"/>
        <dbReference type="ChEBI" id="CHEBI:30031"/>
        <dbReference type="ChEBI" id="CHEBI:37565"/>
        <dbReference type="ChEBI" id="CHEBI:43474"/>
        <dbReference type="ChEBI" id="CHEBI:57287"/>
        <dbReference type="ChEBI" id="CHEBI:57292"/>
        <dbReference type="ChEBI" id="CHEBI:58189"/>
    </reaction>
    <physiologicalReaction direction="right-to-left" evidence="9">
        <dbReference type="Rhea" id="RHEA:22122"/>
    </physiologicalReaction>
</comment>
<dbReference type="PIRSF" id="PIRSF001554">
    <property type="entry name" value="SucCS_beta"/>
    <property type="match status" value="1"/>
</dbReference>
<dbReference type="PANTHER" id="PTHR11815:SF10">
    <property type="entry name" value="SUCCINATE--COA LIGASE [GDP-FORMING] SUBUNIT BETA, MITOCHONDRIAL"/>
    <property type="match status" value="1"/>
</dbReference>
<dbReference type="HAMAP" id="MF_00558">
    <property type="entry name" value="Succ_CoA_beta"/>
    <property type="match status" value="1"/>
</dbReference>
<dbReference type="NCBIfam" id="NF001913">
    <property type="entry name" value="PRK00696.1"/>
    <property type="match status" value="1"/>
</dbReference>
<dbReference type="HOGENOM" id="CLU_037430_0_2_6"/>
<dbReference type="SUPFAM" id="SSF56059">
    <property type="entry name" value="Glutathione synthetase ATP-binding domain-like"/>
    <property type="match status" value="1"/>
</dbReference>
<dbReference type="PROSITE" id="PS01217">
    <property type="entry name" value="SUCCINYL_COA_LIG_3"/>
    <property type="match status" value="1"/>
</dbReference>
<dbReference type="NCBIfam" id="TIGR01016">
    <property type="entry name" value="sucCoAbeta"/>
    <property type="match status" value="1"/>
</dbReference>
<dbReference type="EMBL" id="CP002738">
    <property type="protein sequence ID" value="AEG01079.1"/>
    <property type="molecule type" value="Genomic_DNA"/>
</dbReference>
<evidence type="ECO:0000259" key="12">
    <source>
        <dbReference type="Pfam" id="PF08442"/>
    </source>
</evidence>
<evidence type="ECO:0000256" key="2">
    <source>
        <dbReference type="ARBA" id="ARBA00022532"/>
    </source>
</evidence>
<sequence length="393" mass="42500">MDIHEYQAKQLLSEYGVKIAAGGLAYSPEDAVQRSREIGGHVWVVKAQIHSGARGKAGGIKVCKTHDEISEAAEALLGKRLVTHQTGPGGKQCLRLYVEAGTDIAKELYFSLLIDRAQERIVMVGSAQGGMEIEELAENNPEAIKKIYIEPAVGLQDFQAREMAFALGLNADQVPQAVKLIQGCYRAMRDLDANMVEINPLVITGLGDIVALDAKMGFDDNALFRRQKISELRDKTQEDPREMAAADRGLSYVGLDGDIGCMINGAGLAMATMDMIKLAGGEPANFLDVGGGASAERTEKAFRMVLQDKNVKAMLVNIFAGINRCDWIAEGVVHAVKKIDMQVPLIVRLSGTNVEEGRKIIRDSGLPIIMAETLAEAAEKAVQARNEVVARQG</sequence>
<comment type="similarity">
    <text evidence="1 10">Belongs to the succinate/malate CoA ligase beta subunit family.</text>
</comment>
<keyword evidence="3 10" id="KW-0436">Ligase</keyword>
<dbReference type="FunFam" id="3.40.50.261:FF:000001">
    <property type="entry name" value="Succinate--CoA ligase [ADP-forming] subunit beta"/>
    <property type="match status" value="1"/>
</dbReference>
<dbReference type="InterPro" id="IPR005809">
    <property type="entry name" value="Succ_CoA_ligase-like_bsu"/>
</dbReference>
<keyword evidence="7 10" id="KW-0460">Magnesium</keyword>
<feature type="binding site" evidence="10">
    <location>
        <position position="99"/>
    </location>
    <ligand>
        <name>ATP</name>
        <dbReference type="ChEBI" id="CHEBI:30616"/>
    </ligand>
</feature>
<dbReference type="GO" id="GO:0005524">
    <property type="term" value="F:ATP binding"/>
    <property type="evidence" value="ECO:0007669"/>
    <property type="project" value="UniProtKB-UniRule"/>
</dbReference>
<dbReference type="EC" id="6.2.1.5" evidence="10"/>
<feature type="domain" description="ATP-grasp fold succinyl-CoA synthetase-type" evidence="12">
    <location>
        <begin position="3"/>
        <end position="203"/>
    </location>
</feature>
<dbReference type="eggNOG" id="COG0045">
    <property type="taxonomic scope" value="Bacteria"/>
</dbReference>
<dbReference type="AlphaFoldDB" id="F9ZZ53"/>
<keyword evidence="4 10" id="KW-0479">Metal-binding</keyword>
<dbReference type="Pfam" id="PF08442">
    <property type="entry name" value="ATP-grasp_2"/>
    <property type="match status" value="1"/>
</dbReference>
<gene>
    <name evidence="10" type="primary">sucC</name>
    <name evidence="13" type="ordered locus">Metme_2694</name>
</gene>
<comment type="caution">
    <text evidence="10">Lacks conserved residue(s) required for the propagation of feature annotation.</text>
</comment>
<dbReference type="OrthoDB" id="9802602at2"/>
<reference evidence="13 14" key="1">
    <citation type="journal article" date="2011" name="J. Bacteriol.">
        <title>Complete Genome Sequence of the Aerobic Marine Methanotroph Methylomonas methanica MC09.</title>
        <authorList>
            <person name="Boden R."/>
            <person name="Cunliffe M."/>
            <person name="Scanlan J."/>
            <person name="Moussard H."/>
            <person name="Kits K.D."/>
            <person name="Klotz M.G."/>
            <person name="Jetten M.S."/>
            <person name="Vuilleumier S."/>
            <person name="Han J."/>
            <person name="Peters L."/>
            <person name="Mikhailova N."/>
            <person name="Teshima H."/>
            <person name="Tapia R."/>
            <person name="Kyrpides N."/>
            <person name="Ivanova N."/>
            <person name="Pagani I."/>
            <person name="Cheng J.F."/>
            <person name="Goodwin L."/>
            <person name="Han C."/>
            <person name="Hauser L."/>
            <person name="Land M.L."/>
            <person name="Lapidus A."/>
            <person name="Lucas S."/>
            <person name="Pitluck S."/>
            <person name="Woyke T."/>
            <person name="Stein L."/>
            <person name="Murrell J.C."/>
        </authorList>
    </citation>
    <scope>NUCLEOTIDE SEQUENCE [LARGE SCALE GENOMIC DNA]</scope>
    <source>
        <strain evidence="13 14">MC09</strain>
    </source>
</reference>
<dbReference type="NCBIfam" id="NF010647">
    <property type="entry name" value="PRK14046.1"/>
    <property type="match status" value="1"/>
</dbReference>
<organism evidence="13 14">
    <name type="scientific">Methylomonas methanica (strain DSM 25384 / MC09)</name>
    <dbReference type="NCBI Taxonomy" id="857087"/>
    <lineage>
        <taxon>Bacteria</taxon>
        <taxon>Pseudomonadati</taxon>
        <taxon>Pseudomonadota</taxon>
        <taxon>Gammaproteobacteria</taxon>
        <taxon>Methylococcales</taxon>
        <taxon>Methylococcaceae</taxon>
        <taxon>Methylomonas</taxon>
    </lineage>
</organism>
<dbReference type="PANTHER" id="PTHR11815">
    <property type="entry name" value="SUCCINYL-COA SYNTHETASE BETA CHAIN"/>
    <property type="match status" value="1"/>
</dbReference>
<dbReference type="InterPro" id="IPR013815">
    <property type="entry name" value="ATP_grasp_subdomain_1"/>
</dbReference>
<dbReference type="InterPro" id="IPR016102">
    <property type="entry name" value="Succinyl-CoA_synth-like"/>
</dbReference>
<comment type="subunit">
    <text evidence="10">Heterotetramer of two alpha and two beta subunits.</text>
</comment>
<dbReference type="GO" id="GO:0042709">
    <property type="term" value="C:succinate-CoA ligase complex"/>
    <property type="evidence" value="ECO:0007669"/>
    <property type="project" value="TreeGrafter"/>
</dbReference>
<evidence type="ECO:0000313" key="13">
    <source>
        <dbReference type="EMBL" id="AEG01079.1"/>
    </source>
</evidence>
<proteinExistence type="inferred from homology"/>
<keyword evidence="6 10" id="KW-0067">ATP-binding</keyword>
<dbReference type="GO" id="GO:0006099">
    <property type="term" value="P:tricarboxylic acid cycle"/>
    <property type="evidence" value="ECO:0007669"/>
    <property type="project" value="UniProtKB-UniRule"/>
</dbReference>
<dbReference type="InterPro" id="IPR005811">
    <property type="entry name" value="SUCC_ACL_C"/>
</dbReference>
<reference key="2">
    <citation type="submission" date="2011-05" db="EMBL/GenBank/DDBJ databases">
        <title>Complete genome sequence of the aerobic marine methanotroph Methylomonas methanica MC09.</title>
        <authorList>
            <person name="Boden R."/>
            <person name="Cunliffe M."/>
            <person name="Scanlan J."/>
            <person name="Moussard H."/>
            <person name="Kits K.D."/>
            <person name="Klotz M."/>
            <person name="Jetten M."/>
            <person name="Vuilleumier S."/>
            <person name="Han J."/>
            <person name="Peters L."/>
            <person name="Mikhailova N."/>
            <person name="Teshima H."/>
            <person name="Tapia R."/>
            <person name="Kyrpides N."/>
            <person name="Ivanova N."/>
            <person name="Pagani I."/>
            <person name="Cheng J.-F."/>
            <person name="Goodwin L."/>
            <person name="Han C."/>
            <person name="Hauser L."/>
            <person name="Land M."/>
            <person name="Lapidus A."/>
            <person name="Lucas S."/>
            <person name="Pitluck S."/>
            <person name="Woyke T."/>
            <person name="Stein L.Y."/>
            <person name="Murrell C."/>
        </authorList>
    </citation>
    <scope>NUCLEOTIDE SEQUENCE</scope>
    <source>
        <strain>MC09</strain>
    </source>
</reference>
<feature type="binding site" evidence="10">
    <location>
        <position position="46"/>
    </location>
    <ligand>
        <name>ATP</name>
        <dbReference type="ChEBI" id="CHEBI:30616"/>
    </ligand>
</feature>
<dbReference type="KEGG" id="mmt:Metme_2694"/>
<comment type="catalytic activity">
    <reaction evidence="8">
        <text>succinate + ATP + CoA = succinyl-CoA + ADP + phosphate</text>
        <dbReference type="Rhea" id="RHEA:17661"/>
        <dbReference type="ChEBI" id="CHEBI:30031"/>
        <dbReference type="ChEBI" id="CHEBI:30616"/>
        <dbReference type="ChEBI" id="CHEBI:43474"/>
        <dbReference type="ChEBI" id="CHEBI:57287"/>
        <dbReference type="ChEBI" id="CHEBI:57292"/>
        <dbReference type="ChEBI" id="CHEBI:456216"/>
        <dbReference type="EC" id="6.2.1.5"/>
    </reaction>
    <physiologicalReaction direction="right-to-left" evidence="8">
        <dbReference type="Rhea" id="RHEA:17663"/>
    </physiologicalReaction>
</comment>
<dbReference type="GO" id="GO:0004775">
    <property type="term" value="F:succinate-CoA ligase (ADP-forming) activity"/>
    <property type="evidence" value="ECO:0007669"/>
    <property type="project" value="UniProtKB-UniRule"/>
</dbReference>
<dbReference type="Gene3D" id="3.30.1490.20">
    <property type="entry name" value="ATP-grasp fold, A domain"/>
    <property type="match status" value="1"/>
</dbReference>
<comment type="pathway">
    <text evidence="10">Carbohydrate metabolism; tricarboxylic acid cycle; succinate from succinyl-CoA (ligase route): step 1/1.</text>
</comment>
<evidence type="ECO:0000256" key="7">
    <source>
        <dbReference type="ARBA" id="ARBA00022842"/>
    </source>
</evidence>
<dbReference type="RefSeq" id="WP_013819314.1">
    <property type="nucleotide sequence ID" value="NC_015572.1"/>
</dbReference>
<dbReference type="Gene3D" id="3.30.470.20">
    <property type="entry name" value="ATP-grasp fold, B domain"/>
    <property type="match status" value="1"/>
</dbReference>
<feature type="binding site" evidence="10">
    <location>
        <position position="199"/>
    </location>
    <ligand>
        <name>Mg(2+)</name>
        <dbReference type="ChEBI" id="CHEBI:18420"/>
    </ligand>
</feature>
<evidence type="ECO:0000256" key="8">
    <source>
        <dbReference type="ARBA" id="ARBA00050563"/>
    </source>
</evidence>
<dbReference type="Pfam" id="PF00549">
    <property type="entry name" value="Ligase_CoA"/>
    <property type="match status" value="1"/>
</dbReference>
<dbReference type="GO" id="GO:0005829">
    <property type="term" value="C:cytosol"/>
    <property type="evidence" value="ECO:0007669"/>
    <property type="project" value="TreeGrafter"/>
</dbReference>
<dbReference type="Proteomes" id="UP000008888">
    <property type="component" value="Chromosome"/>
</dbReference>
<feature type="binding site" evidence="10">
    <location>
        <position position="213"/>
    </location>
    <ligand>
        <name>Mg(2+)</name>
        <dbReference type="ChEBI" id="CHEBI:18420"/>
    </ligand>
</feature>
<dbReference type="FunFam" id="3.30.1490.20:FF:000002">
    <property type="entry name" value="Succinate--CoA ligase [ADP-forming] subunit beta"/>
    <property type="match status" value="1"/>
</dbReference>
<dbReference type="FunFam" id="3.30.470.20:FF:000002">
    <property type="entry name" value="Succinate--CoA ligase [ADP-forming] subunit beta"/>
    <property type="match status" value="1"/>
</dbReference>
<evidence type="ECO:0000259" key="11">
    <source>
        <dbReference type="Pfam" id="PF00549"/>
    </source>
</evidence>
<feature type="binding site" evidence="10">
    <location>
        <position position="264"/>
    </location>
    <ligand>
        <name>substrate</name>
        <note>ligand shared with subunit alpha</note>
    </ligand>
</feature>
<evidence type="ECO:0000256" key="4">
    <source>
        <dbReference type="ARBA" id="ARBA00022723"/>
    </source>
</evidence>
<comment type="function">
    <text evidence="10">Succinyl-CoA synthetase functions in the citric acid cycle (TCA), coupling the hydrolysis of succinyl-CoA to the synthesis of either ATP or GTP and thus represents the only step of substrate-level phosphorylation in the TCA. The beta subunit provides nucleotide specificity of the enzyme and binds the substrate succinate, while the binding sites for coenzyme A and phosphate are found in the alpha subunit.</text>
</comment>
<dbReference type="Gene3D" id="3.40.50.261">
    <property type="entry name" value="Succinyl-CoA synthetase domains"/>
    <property type="match status" value="1"/>
</dbReference>
<dbReference type="InterPro" id="IPR017866">
    <property type="entry name" value="Succ-CoA_synthase_bsu_CS"/>
</dbReference>
<keyword evidence="14" id="KW-1185">Reference proteome</keyword>
<evidence type="ECO:0000256" key="6">
    <source>
        <dbReference type="ARBA" id="ARBA00022840"/>
    </source>
</evidence>